<proteinExistence type="predicted"/>
<evidence type="ECO:0000259" key="3">
    <source>
        <dbReference type="PROSITE" id="PS50893"/>
    </source>
</evidence>
<dbReference type="AlphaFoldDB" id="A0A3A9WJE7"/>
<dbReference type="OrthoDB" id="7875923at2"/>
<protein>
    <submittedName>
        <fullName evidence="4">Sugar ABC transporter ATP-binding protein</fullName>
    </submittedName>
</protein>
<evidence type="ECO:0000256" key="2">
    <source>
        <dbReference type="ARBA" id="ARBA00022840"/>
    </source>
</evidence>
<keyword evidence="1" id="KW-0547">Nucleotide-binding</keyword>
<evidence type="ECO:0000256" key="1">
    <source>
        <dbReference type="ARBA" id="ARBA00022741"/>
    </source>
</evidence>
<dbReference type="SUPFAM" id="SSF52540">
    <property type="entry name" value="P-loop containing nucleoside triphosphate hydrolases"/>
    <property type="match status" value="1"/>
</dbReference>
<reference evidence="6 7" key="1">
    <citation type="submission" date="2018-09" db="EMBL/GenBank/DDBJ databases">
        <title>Streptomyces sp. nov. DS1-2, an endophytic actinomycete isolated from roots of Dendrobium scabrilingue.</title>
        <authorList>
            <person name="Kuncharoen N."/>
            <person name="Kudo T."/>
            <person name="Ohkuma M."/>
            <person name="Yuki M."/>
            <person name="Tanasupawat S."/>
        </authorList>
    </citation>
    <scope>NUCLEOTIDE SEQUENCE [LARGE SCALE GENOMIC DNA]</scope>
    <source>
        <strain evidence="4 7">AZ1-7</strain>
        <strain evidence="5 6">DS1-2</strain>
    </source>
</reference>
<dbReference type="PANTHER" id="PTHR43790">
    <property type="entry name" value="CARBOHYDRATE TRANSPORT ATP-BINDING PROTEIN MG119-RELATED"/>
    <property type="match status" value="1"/>
</dbReference>
<dbReference type="Proteomes" id="UP000268652">
    <property type="component" value="Unassembled WGS sequence"/>
</dbReference>
<feature type="domain" description="ABC transporter" evidence="3">
    <location>
        <begin position="6"/>
        <end position="245"/>
    </location>
</feature>
<dbReference type="Proteomes" id="UP000275024">
    <property type="component" value="Unassembled WGS sequence"/>
</dbReference>
<dbReference type="SMART" id="SM00382">
    <property type="entry name" value="AAA"/>
    <property type="match status" value="1"/>
</dbReference>
<dbReference type="EMBL" id="RBDX01000001">
    <property type="protein sequence ID" value="RKN12889.1"/>
    <property type="molecule type" value="Genomic_DNA"/>
</dbReference>
<keyword evidence="2 4" id="KW-0067">ATP-binding</keyword>
<dbReference type="EMBL" id="RBDY01000001">
    <property type="protein sequence ID" value="RKN27346.1"/>
    <property type="molecule type" value="Genomic_DNA"/>
</dbReference>
<dbReference type="InterPro" id="IPR017871">
    <property type="entry name" value="ABC_transporter-like_CS"/>
</dbReference>
<dbReference type="InterPro" id="IPR003593">
    <property type="entry name" value="AAA+_ATPase"/>
</dbReference>
<dbReference type="Gene3D" id="3.40.50.300">
    <property type="entry name" value="P-loop containing nucleotide triphosphate hydrolases"/>
    <property type="match status" value="1"/>
</dbReference>
<evidence type="ECO:0000313" key="4">
    <source>
        <dbReference type="EMBL" id="RKN12889.1"/>
    </source>
</evidence>
<comment type="caution">
    <text evidence="4">The sequence shown here is derived from an EMBL/GenBank/DDBJ whole genome shotgun (WGS) entry which is preliminary data.</text>
</comment>
<organism evidence="4 7">
    <name type="scientific">Streptomyces radicis</name>
    <dbReference type="NCBI Taxonomy" id="1750517"/>
    <lineage>
        <taxon>Bacteria</taxon>
        <taxon>Bacillati</taxon>
        <taxon>Actinomycetota</taxon>
        <taxon>Actinomycetes</taxon>
        <taxon>Kitasatosporales</taxon>
        <taxon>Streptomycetaceae</taxon>
        <taxon>Streptomyces</taxon>
    </lineage>
</organism>
<dbReference type="PROSITE" id="PS50893">
    <property type="entry name" value="ABC_TRANSPORTER_2"/>
    <property type="match status" value="1"/>
</dbReference>
<dbReference type="InterPro" id="IPR050107">
    <property type="entry name" value="ABC_carbohydrate_import_ATPase"/>
</dbReference>
<gene>
    <name evidence="5" type="ORF">D7318_00020</name>
    <name evidence="4" type="ORF">D7319_02875</name>
</gene>
<sequence>MVDEVLTISDVGKRFGAVTALRDVNLTVRAGEIVALLGDNGAGKSTLMNVICGSHAADTGVVAVRGEPLTSLADAKRLGVGVVYQDLALAPHLSLAENLFLGNELARGFGPFRVLDRARMRGEARAAIERLGISTLRDVRLPVASLSGGQRQVLAVARAMKWAERLILLDEPTAALGPKQVGIVLDSIRKAADHGLGVVLVSHDIPSVLELADRIVILRHGTVAKDVPPDGLSVSDVVTVMVGEE</sequence>
<evidence type="ECO:0000313" key="7">
    <source>
        <dbReference type="Proteomes" id="UP000275024"/>
    </source>
</evidence>
<keyword evidence="6" id="KW-1185">Reference proteome</keyword>
<dbReference type="PROSITE" id="PS00211">
    <property type="entry name" value="ABC_TRANSPORTER_1"/>
    <property type="match status" value="1"/>
</dbReference>
<dbReference type="Pfam" id="PF00005">
    <property type="entry name" value="ABC_tran"/>
    <property type="match status" value="1"/>
</dbReference>
<accession>A0A3A9WJE7</accession>
<dbReference type="InterPro" id="IPR003439">
    <property type="entry name" value="ABC_transporter-like_ATP-bd"/>
</dbReference>
<name>A0A3A9WJE7_9ACTN</name>
<evidence type="ECO:0000313" key="5">
    <source>
        <dbReference type="EMBL" id="RKN27346.1"/>
    </source>
</evidence>
<dbReference type="GO" id="GO:0016887">
    <property type="term" value="F:ATP hydrolysis activity"/>
    <property type="evidence" value="ECO:0007669"/>
    <property type="project" value="InterPro"/>
</dbReference>
<dbReference type="RefSeq" id="WP_120694714.1">
    <property type="nucleotide sequence ID" value="NZ_RBDX01000001.1"/>
</dbReference>
<dbReference type="PANTHER" id="PTHR43790:SF8">
    <property type="entry name" value="SUGAR ABC TRANSPORTER ATP-BINDING PROTEIN"/>
    <property type="match status" value="1"/>
</dbReference>
<dbReference type="InterPro" id="IPR027417">
    <property type="entry name" value="P-loop_NTPase"/>
</dbReference>
<evidence type="ECO:0000313" key="6">
    <source>
        <dbReference type="Proteomes" id="UP000268652"/>
    </source>
</evidence>
<dbReference type="GO" id="GO:0005524">
    <property type="term" value="F:ATP binding"/>
    <property type="evidence" value="ECO:0007669"/>
    <property type="project" value="UniProtKB-KW"/>
</dbReference>